<dbReference type="SUPFAM" id="SSF51735">
    <property type="entry name" value="NAD(P)-binding Rossmann-fold domains"/>
    <property type="match status" value="1"/>
</dbReference>
<gene>
    <name evidence="4" type="ORF">IQ266_10350</name>
</gene>
<dbReference type="Proteomes" id="UP000625316">
    <property type="component" value="Unassembled WGS sequence"/>
</dbReference>
<evidence type="ECO:0000256" key="3">
    <source>
        <dbReference type="RuleBase" id="RU000363"/>
    </source>
</evidence>
<dbReference type="InterPro" id="IPR002347">
    <property type="entry name" value="SDR_fam"/>
</dbReference>
<dbReference type="PANTHER" id="PTHR43086">
    <property type="entry name" value="VERY-LONG-CHAIN 3-OXOOACYL-COA REDUCTASE"/>
    <property type="match status" value="1"/>
</dbReference>
<dbReference type="InterPro" id="IPR036291">
    <property type="entry name" value="NAD(P)-bd_dom_sf"/>
</dbReference>
<evidence type="ECO:0000313" key="5">
    <source>
        <dbReference type="Proteomes" id="UP000625316"/>
    </source>
</evidence>
<dbReference type="GO" id="GO:0016491">
    <property type="term" value="F:oxidoreductase activity"/>
    <property type="evidence" value="ECO:0007669"/>
    <property type="project" value="UniProtKB-KW"/>
</dbReference>
<organism evidence="4 5">
    <name type="scientific">Romeriopsis navalis LEGE 11480</name>
    <dbReference type="NCBI Taxonomy" id="2777977"/>
    <lineage>
        <taxon>Bacteria</taxon>
        <taxon>Bacillati</taxon>
        <taxon>Cyanobacteriota</taxon>
        <taxon>Cyanophyceae</taxon>
        <taxon>Leptolyngbyales</taxon>
        <taxon>Leptolyngbyaceae</taxon>
        <taxon>Romeriopsis</taxon>
        <taxon>Romeriopsis navalis</taxon>
    </lineage>
</organism>
<sequence length="260" mass="27785">MPTALITGASMGIGEQFARQLAAKGYDLILVARSTDKLQAIATDLTNQNQITAQIIAADLTEPQACQNIFNQVQTWGQSIDLLINNAGFGDYGEFSQSDGPKQTTMVQLNVQALVDLTHLFLPTMQARQSGQIINVASIAAFQSMPYVSVYAATKAFVLSFSTALWVETQDQGIHVQCLCPGPTESNFGVVSGMDRVFSSGKSGPEIATAASVVQESLVALDRQQPIVVTSSLSNRLIAGMGKLLPQEVVAKMTAKIFQP</sequence>
<evidence type="ECO:0000256" key="1">
    <source>
        <dbReference type="ARBA" id="ARBA00006484"/>
    </source>
</evidence>
<name>A0A928VQA3_9CYAN</name>
<protein>
    <submittedName>
        <fullName evidence="4">SDR family oxidoreductase</fullName>
    </submittedName>
</protein>
<keyword evidence="5" id="KW-1185">Reference proteome</keyword>
<evidence type="ECO:0000256" key="2">
    <source>
        <dbReference type="ARBA" id="ARBA00023002"/>
    </source>
</evidence>
<dbReference type="RefSeq" id="WP_264324955.1">
    <property type="nucleotide sequence ID" value="NZ_JADEXQ010000029.1"/>
</dbReference>
<dbReference type="PRINTS" id="PR00080">
    <property type="entry name" value="SDRFAMILY"/>
</dbReference>
<dbReference type="Gene3D" id="3.40.50.720">
    <property type="entry name" value="NAD(P)-binding Rossmann-like Domain"/>
    <property type="match status" value="1"/>
</dbReference>
<evidence type="ECO:0000313" key="4">
    <source>
        <dbReference type="EMBL" id="MBE9030129.1"/>
    </source>
</evidence>
<accession>A0A928VQA3</accession>
<dbReference type="PIRSF" id="PIRSF000126">
    <property type="entry name" value="11-beta-HSD1"/>
    <property type="match status" value="1"/>
</dbReference>
<dbReference type="AlphaFoldDB" id="A0A928VQA3"/>
<proteinExistence type="inferred from homology"/>
<comment type="similarity">
    <text evidence="1 3">Belongs to the short-chain dehydrogenases/reductases (SDR) family.</text>
</comment>
<comment type="caution">
    <text evidence="4">The sequence shown here is derived from an EMBL/GenBank/DDBJ whole genome shotgun (WGS) entry which is preliminary data.</text>
</comment>
<reference evidence="4" key="1">
    <citation type="submission" date="2020-10" db="EMBL/GenBank/DDBJ databases">
        <authorList>
            <person name="Castelo-Branco R."/>
            <person name="Eusebio N."/>
            <person name="Adriana R."/>
            <person name="Vieira A."/>
            <person name="Brugerolle De Fraissinette N."/>
            <person name="Rezende De Castro R."/>
            <person name="Schneider M.P."/>
            <person name="Vasconcelos V."/>
            <person name="Leao P.N."/>
        </authorList>
    </citation>
    <scope>NUCLEOTIDE SEQUENCE</scope>
    <source>
        <strain evidence="4">LEGE 11480</strain>
    </source>
</reference>
<dbReference type="EMBL" id="JADEXQ010000029">
    <property type="protein sequence ID" value="MBE9030129.1"/>
    <property type="molecule type" value="Genomic_DNA"/>
</dbReference>
<dbReference type="PANTHER" id="PTHR43086:SF3">
    <property type="entry name" value="NADP-DEPENDENT 3-HYDROXY ACID DEHYDROGENASE YDFG"/>
    <property type="match status" value="1"/>
</dbReference>
<dbReference type="PRINTS" id="PR00081">
    <property type="entry name" value="GDHRDH"/>
</dbReference>
<keyword evidence="2" id="KW-0560">Oxidoreductase</keyword>
<dbReference type="Pfam" id="PF00106">
    <property type="entry name" value="adh_short"/>
    <property type="match status" value="1"/>
</dbReference>